<dbReference type="SMART" id="SM00225">
    <property type="entry name" value="BTB"/>
    <property type="match status" value="1"/>
</dbReference>
<reference evidence="4" key="1">
    <citation type="submission" date="2025-08" db="UniProtKB">
        <authorList>
            <consortium name="RefSeq"/>
        </authorList>
    </citation>
    <scope>IDENTIFICATION</scope>
    <source>
        <tissue evidence="4">Whole sample</tissue>
    </source>
</reference>
<dbReference type="KEGG" id="cvn:111115722"/>
<sequence>MLEQHSGYGYKCSLCEQVFNRPDNHKSKCPGVTFSTVNHKTGKFTSSDEQEFSRFKQNLSALINRVPRTIMITPEAKSKRTKENKSKSHLKRKPVPSIPSNSQRHQRINLSQSPSHQNQHLKFAKLSPVLPPPTSITTAVPAFHHRASVPARALSSSSSSSSSVASSLSPAMSVHPEPAELFQFQEIDSEEEYAVKKLDAPVYHPTSKEHIRLEGMALAQKQRIYLNVGGTKFETSVPTLQSDPSSLLARMVLPTSPLKPYSVDNVYVYFLDRDPKLFSFILNYLRHGTDLPLSCLPSDVHLLSLLQQEAKFFCLSGYYQLLEKNIVRLSREQ</sequence>
<dbReference type="OrthoDB" id="6161846at2759"/>
<name>A0A8B8C5U9_CRAVI</name>
<protein>
    <submittedName>
        <fullName evidence="4">Uncharacterized protein LOC111115722</fullName>
    </submittedName>
</protein>
<dbReference type="InterPro" id="IPR000210">
    <property type="entry name" value="BTB/POZ_dom"/>
</dbReference>
<evidence type="ECO:0000256" key="1">
    <source>
        <dbReference type="SAM" id="MobiDB-lite"/>
    </source>
</evidence>
<accession>A0A8B8C5U9</accession>
<proteinExistence type="predicted"/>
<evidence type="ECO:0000313" key="3">
    <source>
        <dbReference type="Proteomes" id="UP000694844"/>
    </source>
</evidence>
<dbReference type="InterPro" id="IPR003131">
    <property type="entry name" value="T1-type_BTB"/>
</dbReference>
<gene>
    <name evidence="4" type="primary">LOC111115722</name>
</gene>
<feature type="compositionally biased region" description="Polar residues" evidence="1">
    <location>
        <begin position="98"/>
        <end position="120"/>
    </location>
</feature>
<dbReference type="PANTHER" id="PTHR14499:SF136">
    <property type="entry name" value="GH08630P"/>
    <property type="match status" value="1"/>
</dbReference>
<keyword evidence="3" id="KW-1185">Reference proteome</keyword>
<feature type="compositionally biased region" description="Basic and acidic residues" evidence="1">
    <location>
        <begin position="76"/>
        <end position="86"/>
    </location>
</feature>
<dbReference type="AlphaFoldDB" id="A0A8B8C5U9"/>
<dbReference type="RefSeq" id="XP_022310266.1">
    <property type="nucleotide sequence ID" value="XM_022454558.1"/>
</dbReference>
<dbReference type="PANTHER" id="PTHR14499">
    <property type="entry name" value="POTASSIUM CHANNEL TETRAMERIZATION DOMAIN-CONTAINING"/>
    <property type="match status" value="1"/>
</dbReference>
<evidence type="ECO:0000313" key="4">
    <source>
        <dbReference type="RefSeq" id="XP_022310266.1"/>
    </source>
</evidence>
<organism evidence="3 4">
    <name type="scientific">Crassostrea virginica</name>
    <name type="common">Eastern oyster</name>
    <dbReference type="NCBI Taxonomy" id="6565"/>
    <lineage>
        <taxon>Eukaryota</taxon>
        <taxon>Metazoa</taxon>
        <taxon>Spiralia</taxon>
        <taxon>Lophotrochozoa</taxon>
        <taxon>Mollusca</taxon>
        <taxon>Bivalvia</taxon>
        <taxon>Autobranchia</taxon>
        <taxon>Pteriomorphia</taxon>
        <taxon>Ostreida</taxon>
        <taxon>Ostreoidea</taxon>
        <taxon>Ostreidae</taxon>
        <taxon>Crassostrea</taxon>
    </lineage>
</organism>
<dbReference type="Proteomes" id="UP000694844">
    <property type="component" value="Chromosome 9"/>
</dbReference>
<evidence type="ECO:0000259" key="2">
    <source>
        <dbReference type="SMART" id="SM00225"/>
    </source>
</evidence>
<feature type="domain" description="BTB" evidence="2">
    <location>
        <begin position="222"/>
        <end position="330"/>
    </location>
</feature>
<dbReference type="InterPro" id="IPR011333">
    <property type="entry name" value="SKP1/BTB/POZ_sf"/>
</dbReference>
<dbReference type="GO" id="GO:0051260">
    <property type="term" value="P:protein homooligomerization"/>
    <property type="evidence" value="ECO:0007669"/>
    <property type="project" value="InterPro"/>
</dbReference>
<dbReference type="SUPFAM" id="SSF54695">
    <property type="entry name" value="POZ domain"/>
    <property type="match status" value="1"/>
</dbReference>
<dbReference type="Pfam" id="PF02214">
    <property type="entry name" value="BTB_2"/>
    <property type="match status" value="1"/>
</dbReference>
<dbReference type="GeneID" id="111115722"/>
<dbReference type="Gene3D" id="3.30.710.10">
    <property type="entry name" value="Potassium Channel Kv1.1, Chain A"/>
    <property type="match status" value="1"/>
</dbReference>
<feature type="region of interest" description="Disordered" evidence="1">
    <location>
        <begin position="74"/>
        <end position="120"/>
    </location>
</feature>
<dbReference type="CDD" id="cd18316">
    <property type="entry name" value="BTB_POZ_KCTD-like"/>
    <property type="match status" value="1"/>
</dbReference>